<feature type="active site" description="Proton donor; for dehydratase activity" evidence="8">
    <location>
        <position position="6439"/>
    </location>
</feature>
<dbReference type="Pfam" id="PF08240">
    <property type="entry name" value="ADH_N"/>
    <property type="match status" value="1"/>
</dbReference>
<dbReference type="Pfam" id="PF00109">
    <property type="entry name" value="ketoacyl-synt"/>
    <property type="match status" value="4"/>
</dbReference>
<evidence type="ECO:0000313" key="14">
    <source>
        <dbReference type="Proteomes" id="UP000194218"/>
    </source>
</evidence>
<feature type="active site" description="Proton acceptor; for dehydratase activity" evidence="8">
    <location>
        <position position="1045"/>
    </location>
</feature>
<dbReference type="GO" id="GO:0004315">
    <property type="term" value="F:3-oxoacyl-[acyl-carrier-protein] synthase activity"/>
    <property type="evidence" value="ECO:0007669"/>
    <property type="project" value="InterPro"/>
</dbReference>
<dbReference type="Gene3D" id="3.40.50.11460">
    <property type="match status" value="1"/>
</dbReference>
<dbReference type="Pfam" id="PF14765">
    <property type="entry name" value="PS-DH"/>
    <property type="match status" value="2"/>
</dbReference>
<dbReference type="CDD" id="cd00833">
    <property type="entry name" value="PKS"/>
    <property type="match status" value="4"/>
</dbReference>
<dbReference type="SMART" id="SM00826">
    <property type="entry name" value="PKS_DH"/>
    <property type="match status" value="2"/>
</dbReference>
<dbReference type="SMART" id="SM00829">
    <property type="entry name" value="PKS_ER"/>
    <property type="match status" value="1"/>
</dbReference>
<dbReference type="InterPro" id="IPR055123">
    <property type="entry name" value="SpnB-like_Rossmann"/>
</dbReference>
<keyword evidence="6" id="KW-0511">Multifunctional enzyme</keyword>
<dbReference type="Proteomes" id="UP000194218">
    <property type="component" value="Chromosome"/>
</dbReference>
<dbReference type="PROSITE" id="PS50075">
    <property type="entry name" value="CARRIER"/>
    <property type="match status" value="5"/>
</dbReference>
<dbReference type="InterPro" id="IPR050091">
    <property type="entry name" value="PKS_NRPS_Biosynth_Enz"/>
</dbReference>
<dbReference type="SUPFAM" id="SSF50129">
    <property type="entry name" value="GroES-like"/>
    <property type="match status" value="1"/>
</dbReference>
<dbReference type="InterPro" id="IPR020807">
    <property type="entry name" value="PKS_DH"/>
</dbReference>
<keyword evidence="2" id="KW-0596">Phosphopantetheine</keyword>
<feature type="domain" description="Carrier" evidence="10">
    <location>
        <begin position="3688"/>
        <end position="3763"/>
    </location>
</feature>
<evidence type="ECO:0000259" key="10">
    <source>
        <dbReference type="PROSITE" id="PS50075"/>
    </source>
</evidence>
<feature type="domain" description="PKS/mFAS DH" evidence="12">
    <location>
        <begin position="6241"/>
        <end position="6515"/>
    </location>
</feature>
<dbReference type="InterPro" id="IPR006162">
    <property type="entry name" value="Ppantetheine_attach_site"/>
</dbReference>
<organism evidence="13 14">
    <name type="scientific">Streptomyces marincola</name>
    <dbReference type="NCBI Taxonomy" id="2878388"/>
    <lineage>
        <taxon>Bacteria</taxon>
        <taxon>Bacillati</taxon>
        <taxon>Actinomycetota</taxon>
        <taxon>Actinomycetes</taxon>
        <taxon>Kitasatosporales</taxon>
        <taxon>Streptomycetaceae</taxon>
        <taxon>Streptomyces</taxon>
    </lineage>
</organism>
<evidence type="ECO:0000256" key="5">
    <source>
        <dbReference type="ARBA" id="ARBA00023194"/>
    </source>
</evidence>
<dbReference type="InterPro" id="IPR020806">
    <property type="entry name" value="PKS_PP-bd"/>
</dbReference>
<evidence type="ECO:0000256" key="3">
    <source>
        <dbReference type="ARBA" id="ARBA00022553"/>
    </source>
</evidence>
<dbReference type="InterPro" id="IPR042104">
    <property type="entry name" value="PKS_dehydratase_sf"/>
</dbReference>
<dbReference type="FunFam" id="3.40.50.720:FF:000209">
    <property type="entry name" value="Polyketide synthase Pks12"/>
    <property type="match status" value="1"/>
</dbReference>
<dbReference type="PROSITE" id="PS52004">
    <property type="entry name" value="KS3_2"/>
    <property type="match status" value="4"/>
</dbReference>
<feature type="region of interest" description="N-terminal hotdog fold" evidence="8">
    <location>
        <begin position="1013"/>
        <end position="1138"/>
    </location>
</feature>
<dbReference type="GO" id="GO:0031177">
    <property type="term" value="F:phosphopantetheine binding"/>
    <property type="evidence" value="ECO:0007669"/>
    <property type="project" value="InterPro"/>
</dbReference>
<dbReference type="SMART" id="SM01294">
    <property type="entry name" value="PKS_PP_betabranch"/>
    <property type="match status" value="5"/>
</dbReference>
<dbReference type="InterPro" id="IPR020843">
    <property type="entry name" value="ER"/>
</dbReference>
<evidence type="ECO:0000256" key="8">
    <source>
        <dbReference type="PROSITE-ProRule" id="PRU01363"/>
    </source>
</evidence>
<dbReference type="GO" id="GO:0006633">
    <property type="term" value="P:fatty acid biosynthetic process"/>
    <property type="evidence" value="ECO:0007669"/>
    <property type="project" value="InterPro"/>
</dbReference>
<dbReference type="SUPFAM" id="SSF55048">
    <property type="entry name" value="Probable ACP-binding domain of malonyl-CoA ACP transacylase"/>
    <property type="match status" value="4"/>
</dbReference>
<keyword evidence="7" id="KW-0012">Acyltransferase</keyword>
<dbReference type="Pfam" id="PF18369">
    <property type="entry name" value="PKS_DE"/>
    <property type="match status" value="2"/>
</dbReference>
<dbReference type="PANTHER" id="PTHR43775">
    <property type="entry name" value="FATTY ACID SYNTHASE"/>
    <property type="match status" value="1"/>
</dbReference>
<dbReference type="Gene3D" id="3.90.180.10">
    <property type="entry name" value="Medium-chain alcohol dehydrogenases, catalytic domain"/>
    <property type="match status" value="1"/>
</dbReference>
<dbReference type="SMART" id="SM00827">
    <property type="entry name" value="PKS_AT"/>
    <property type="match status" value="4"/>
</dbReference>
<evidence type="ECO:0000259" key="11">
    <source>
        <dbReference type="PROSITE" id="PS52004"/>
    </source>
</evidence>
<dbReference type="InterPro" id="IPR036291">
    <property type="entry name" value="NAD(P)-bd_dom_sf"/>
</dbReference>
<name>A0A1W7D528_9ACTN</name>
<feature type="region of interest" description="C-terminal hotdog fold" evidence="8">
    <location>
        <begin position="6378"/>
        <end position="6515"/>
    </location>
</feature>
<dbReference type="InterPro" id="IPR011032">
    <property type="entry name" value="GroES-like_sf"/>
</dbReference>
<dbReference type="InterPro" id="IPR036736">
    <property type="entry name" value="ACP-like_sf"/>
</dbReference>
<dbReference type="InterPro" id="IPR014030">
    <property type="entry name" value="Ketoacyl_synth_N"/>
</dbReference>
<feature type="domain" description="Carrier" evidence="10">
    <location>
        <begin position="7030"/>
        <end position="7105"/>
    </location>
</feature>
<dbReference type="InterPro" id="IPR049551">
    <property type="entry name" value="PKS_DH_C"/>
</dbReference>
<dbReference type="SUPFAM" id="SSF53901">
    <property type="entry name" value="Thiolase-like"/>
    <property type="match status" value="4"/>
</dbReference>
<keyword evidence="4" id="KW-0808">Transferase</keyword>
<dbReference type="InterPro" id="IPR001227">
    <property type="entry name" value="Ac_transferase_dom_sf"/>
</dbReference>
<dbReference type="FunFam" id="3.40.366.10:FF:000002">
    <property type="entry name" value="Probable polyketide synthase 2"/>
    <property type="match status" value="4"/>
</dbReference>
<feature type="compositionally biased region" description="Low complexity" evidence="9">
    <location>
        <begin position="6718"/>
        <end position="6730"/>
    </location>
</feature>
<feature type="domain" description="Ketosynthase family 3 (KS3)" evidence="11">
    <location>
        <begin position="5356"/>
        <end position="5782"/>
    </location>
</feature>
<dbReference type="PROSITE" id="PS00606">
    <property type="entry name" value="KS3_1"/>
    <property type="match status" value="4"/>
</dbReference>
<feature type="region of interest" description="Disordered" evidence="9">
    <location>
        <begin position="7156"/>
        <end position="7180"/>
    </location>
</feature>
<dbReference type="Pfam" id="PF22953">
    <property type="entry name" value="SpnB_Rossmann"/>
    <property type="match status" value="2"/>
</dbReference>
<dbReference type="Pfam" id="PF00550">
    <property type="entry name" value="PP-binding"/>
    <property type="match status" value="5"/>
</dbReference>
<dbReference type="FunFam" id="1.10.1200.10:FF:000007">
    <property type="entry name" value="Probable polyketide synthase pks17"/>
    <property type="match status" value="4"/>
</dbReference>
<dbReference type="InterPro" id="IPR049900">
    <property type="entry name" value="PKS_mFAS_DH"/>
</dbReference>
<feature type="active site" description="Proton acceptor; for dehydratase activity" evidence="8">
    <location>
        <position position="6273"/>
    </location>
</feature>
<dbReference type="InterPro" id="IPR013154">
    <property type="entry name" value="ADH-like_N"/>
</dbReference>
<feature type="domain" description="Carrier" evidence="10">
    <location>
        <begin position="2101"/>
        <end position="2176"/>
    </location>
</feature>
<dbReference type="InterPro" id="IPR009081">
    <property type="entry name" value="PP-bd_ACP"/>
</dbReference>
<evidence type="ECO:0000259" key="12">
    <source>
        <dbReference type="PROSITE" id="PS52019"/>
    </source>
</evidence>
<feature type="region of interest" description="Disordered" evidence="9">
    <location>
        <begin position="6994"/>
        <end position="7013"/>
    </location>
</feature>
<dbReference type="InterPro" id="IPR016035">
    <property type="entry name" value="Acyl_Trfase/lysoPLipase"/>
</dbReference>
<dbReference type="NCBIfam" id="NF045894">
    <property type="entry name" value="PKS_plus_SDR"/>
    <property type="match status" value="2"/>
</dbReference>
<evidence type="ECO:0000256" key="4">
    <source>
        <dbReference type="ARBA" id="ARBA00022679"/>
    </source>
</evidence>
<keyword evidence="5" id="KW-0045">Antibiotic biosynthesis</keyword>
<feature type="domain" description="Ketosynthase family 3 (KS3)" evidence="11">
    <location>
        <begin position="3791"/>
        <end position="4217"/>
    </location>
</feature>
<feature type="region of interest" description="C-terminal hotdog fold" evidence="8">
    <location>
        <begin position="1151"/>
        <end position="1289"/>
    </location>
</feature>
<dbReference type="CDD" id="cd08952">
    <property type="entry name" value="KR_1_SDR_x"/>
    <property type="match status" value="2"/>
</dbReference>
<evidence type="ECO:0000256" key="9">
    <source>
        <dbReference type="SAM" id="MobiDB-lite"/>
    </source>
</evidence>
<dbReference type="Gene3D" id="3.40.50.720">
    <property type="entry name" value="NAD(P)-binding Rossmann-like Domain"/>
    <property type="match status" value="4"/>
</dbReference>
<dbReference type="InterPro" id="IPR013968">
    <property type="entry name" value="PKS_KR"/>
</dbReference>
<feature type="domain" description="Ketosynthase family 3 (KS3)" evidence="11">
    <location>
        <begin position="2198"/>
        <end position="2624"/>
    </location>
</feature>
<dbReference type="Gene3D" id="3.30.70.3290">
    <property type="match status" value="4"/>
</dbReference>
<dbReference type="InterPro" id="IPR020841">
    <property type="entry name" value="PKS_Beta-ketoAc_synthase_dom"/>
</dbReference>
<dbReference type="InterPro" id="IPR057326">
    <property type="entry name" value="KR_dom"/>
</dbReference>
<keyword evidence="3" id="KW-0597">Phosphoprotein</keyword>
<dbReference type="InterPro" id="IPR016039">
    <property type="entry name" value="Thiolase-like"/>
</dbReference>
<dbReference type="Gene3D" id="3.40.47.10">
    <property type="match status" value="4"/>
</dbReference>
<dbReference type="Gene3D" id="1.10.1200.10">
    <property type="entry name" value="ACP-like"/>
    <property type="match status" value="5"/>
</dbReference>
<dbReference type="InterPro" id="IPR049552">
    <property type="entry name" value="PKS_DH_N"/>
</dbReference>
<feature type="active site" description="Proton donor; for dehydratase activity" evidence="8">
    <location>
        <position position="1213"/>
    </location>
</feature>
<dbReference type="Pfam" id="PF02801">
    <property type="entry name" value="Ketoacyl-synt_C"/>
    <property type="match status" value="4"/>
</dbReference>
<evidence type="ECO:0000313" key="13">
    <source>
        <dbReference type="EMBL" id="ARQ72082.1"/>
    </source>
</evidence>
<comment type="pathway">
    <text evidence="1">Antibiotic biosynthesis.</text>
</comment>
<evidence type="ECO:0000256" key="2">
    <source>
        <dbReference type="ARBA" id="ARBA00022450"/>
    </source>
</evidence>
<dbReference type="SMART" id="SM00823">
    <property type="entry name" value="PKS_PP"/>
    <property type="match status" value="5"/>
</dbReference>
<dbReference type="Pfam" id="PF00698">
    <property type="entry name" value="Acyl_transf_1"/>
    <property type="match status" value="4"/>
</dbReference>
<feature type="region of interest" description="Disordered" evidence="9">
    <location>
        <begin position="6714"/>
        <end position="6735"/>
    </location>
</feature>
<dbReference type="SUPFAM" id="SSF52151">
    <property type="entry name" value="FabD/lysophospholipase-like"/>
    <property type="match status" value="4"/>
</dbReference>
<feature type="domain" description="Carrier" evidence="10">
    <location>
        <begin position="33"/>
        <end position="108"/>
    </location>
</feature>
<dbReference type="Gene3D" id="6.10.140.1830">
    <property type="match status" value="2"/>
</dbReference>
<dbReference type="InterPro" id="IPR014031">
    <property type="entry name" value="Ketoacyl_synth_C"/>
</dbReference>
<protein>
    <submittedName>
        <fullName evidence="13">Uncharacterized protein</fullName>
    </submittedName>
</protein>
<evidence type="ECO:0000256" key="1">
    <source>
        <dbReference type="ARBA" id="ARBA00004792"/>
    </source>
</evidence>
<dbReference type="Pfam" id="PF21089">
    <property type="entry name" value="PKS_DH_N"/>
    <property type="match status" value="2"/>
</dbReference>
<feature type="region of interest" description="N-terminal hotdog fold" evidence="8">
    <location>
        <begin position="6241"/>
        <end position="6365"/>
    </location>
</feature>
<dbReference type="Pfam" id="PF13602">
    <property type="entry name" value="ADH_zinc_N_2"/>
    <property type="match status" value="1"/>
</dbReference>
<proteinExistence type="predicted"/>
<dbReference type="CDD" id="cd08956">
    <property type="entry name" value="KR_3_FAS_SDR_x"/>
    <property type="match status" value="2"/>
</dbReference>
<dbReference type="GO" id="GO:0016491">
    <property type="term" value="F:oxidoreductase activity"/>
    <property type="evidence" value="ECO:0007669"/>
    <property type="project" value="InterPro"/>
</dbReference>
<dbReference type="GO" id="GO:0004312">
    <property type="term" value="F:fatty acid synthase activity"/>
    <property type="evidence" value="ECO:0007669"/>
    <property type="project" value="TreeGrafter"/>
</dbReference>
<dbReference type="Pfam" id="PF16197">
    <property type="entry name" value="KAsynt_C_assoc"/>
    <property type="match status" value="4"/>
</dbReference>
<dbReference type="KEGG" id="smao:CAG99_00555"/>
<dbReference type="SUPFAM" id="SSF47336">
    <property type="entry name" value="ACP-like"/>
    <property type="match status" value="5"/>
</dbReference>
<dbReference type="InterPro" id="IPR018201">
    <property type="entry name" value="Ketoacyl_synth_AS"/>
</dbReference>
<accession>A0A1W7D528</accession>
<dbReference type="InterPro" id="IPR041618">
    <property type="entry name" value="PKS_DE"/>
</dbReference>
<dbReference type="CDD" id="cd05195">
    <property type="entry name" value="enoyl_red"/>
    <property type="match status" value="1"/>
</dbReference>
<evidence type="ECO:0000256" key="6">
    <source>
        <dbReference type="ARBA" id="ARBA00023268"/>
    </source>
</evidence>
<evidence type="ECO:0000256" key="7">
    <source>
        <dbReference type="ARBA" id="ARBA00023315"/>
    </source>
</evidence>
<dbReference type="PROSITE" id="PS00012">
    <property type="entry name" value="PHOSPHOPANTETHEINE"/>
    <property type="match status" value="5"/>
</dbReference>
<dbReference type="PANTHER" id="PTHR43775:SF51">
    <property type="entry name" value="INACTIVE PHENOLPHTHIOCEROL SYNTHESIS POLYKETIDE SYNTHASE TYPE I PKS1-RELATED"/>
    <property type="match status" value="1"/>
</dbReference>
<dbReference type="PROSITE" id="PS52019">
    <property type="entry name" value="PKS_MFAS_DH"/>
    <property type="match status" value="2"/>
</dbReference>
<feature type="domain" description="Carrier" evidence="10">
    <location>
        <begin position="5256"/>
        <end position="5331"/>
    </location>
</feature>
<dbReference type="InterPro" id="IPR032821">
    <property type="entry name" value="PKS_assoc"/>
</dbReference>
<gene>
    <name evidence="13" type="ORF">CAG99_00555</name>
</gene>
<dbReference type="SUPFAM" id="SSF51735">
    <property type="entry name" value="NAD(P)-binding Rossmann-fold domains"/>
    <property type="match status" value="9"/>
</dbReference>
<keyword evidence="14" id="KW-1185">Reference proteome</keyword>
<dbReference type="SMART" id="SM00825">
    <property type="entry name" value="PKS_KS"/>
    <property type="match status" value="4"/>
</dbReference>
<dbReference type="Gene3D" id="3.10.129.110">
    <property type="entry name" value="Polyketide synthase dehydratase"/>
    <property type="match status" value="2"/>
</dbReference>
<dbReference type="Gene3D" id="3.40.366.10">
    <property type="entry name" value="Malonyl-Coenzyme A Acyl Carrier Protein, domain 2"/>
    <property type="match status" value="4"/>
</dbReference>
<dbReference type="EMBL" id="CP021121">
    <property type="protein sequence ID" value="ARQ72082.1"/>
    <property type="molecule type" value="Genomic_DNA"/>
</dbReference>
<dbReference type="Pfam" id="PF08659">
    <property type="entry name" value="KR"/>
    <property type="match status" value="4"/>
</dbReference>
<dbReference type="SMART" id="SM00822">
    <property type="entry name" value="PKS_KR"/>
    <property type="match status" value="4"/>
</dbReference>
<dbReference type="InterPro" id="IPR016036">
    <property type="entry name" value="Malonyl_transacylase_ACP-bd"/>
</dbReference>
<dbReference type="FunFam" id="3.40.47.10:FF:000019">
    <property type="entry name" value="Polyketide synthase type I"/>
    <property type="match status" value="4"/>
</dbReference>
<dbReference type="InterPro" id="IPR014043">
    <property type="entry name" value="Acyl_transferase_dom"/>
</dbReference>
<dbReference type="GO" id="GO:0033068">
    <property type="term" value="P:macrolide biosynthetic process"/>
    <property type="evidence" value="ECO:0007669"/>
    <property type="project" value="UniProtKB-ARBA"/>
</dbReference>
<feature type="domain" description="PKS/mFAS DH" evidence="12">
    <location>
        <begin position="1013"/>
        <end position="1289"/>
    </location>
</feature>
<sequence>MGGRRVVRGGGVVGGGSGLVGRLVGVSEGERLGVVLEVVRGAVAGVLGHVSGEVIGGERAFKDLGFDSLLALELRNRLGELVGVRLPATLVFDYPTPVALARFVLGELMGGVVEGVGSGVVSVGAGVVDDPVVIVGVACRYPGGVGSAEDLWGLVRAGGDAVGDFPVDRGWDEGLYDADPDARGKVYARAGGFLYDAAEFDAGLFGISPREATAMDPQQRLLLEASWEVFERAGVPADGVRGSRTGVFVGSMYHDYASRFSRIPEDMEGYVGIGASGSAVSGRLAYTFGLEGPAVTVDTACSSSLVALHLAAQALRNGECEMALAGGVTVMSTPTTFIDFSRQRGLSADGRCKSFASAADGTGWSEGVGVLLLERLSDARRNGHQVLAVVRGSAINQDGASNGITAPNGPSQQRVIRAALASAGLASDEVDAVEAHGTGTTLGDPIEAQALLATYGRDRADDRPLWLGSVKSNIGHSQAAAGVAGVIKMVMAMREGVLPRSLHIDEPSEHVDWSAGAVELLVEERAWPETGRARRAGVSSFGASGTNAHVILEQAPAEDVEPKAVVLPGDRLPVIPWVISARDADAVVAQAERLAEAAVELDAADVGWSLVSGRAALPSRAVVWGRDAGELVAALRGVSAAEQVVEGRVAVLFTGQGAQRARMGAELADVFPVFAEALAEVCAGFDGLLPRPLADVLADESSDDLDRTVFTQAGLFAVEVALWRLTESFGIKPDFVAGHSIGEIAAAHVAGVFDLADACRLVAARGSLMQALPAGGAMLSVQATPEQVTEALADVPELDVAAVNGPRSVVVAGAESVIDQLGTVLTEAGVKTRRLTVSHAFHSRLMDPMLGEFERVAAQLTYRAPAIPVVSNVTGEVAGVEIGSAEYWVRHVRATVRFADGIDALRAAGVSTFLELGPDATLTAMGAECLPEDDTTTAFVPTTRRERDEAGTFTSALSRIWGRGVSVDWKAAFAGRAVRRVDLPTYAFQRQRYWLEGDTSSDPTGLGLGAAEHPLLGAAVNLAGDNGLVLTGRLSLRTHPWLADHAVGGTVLFPGAGFVELVVRAGDEVGCGYVRELTLQAPLVLPERGGVQVQVVVGGADDSGQRDVRVYSRLENNDTDQVWVMHAEGVLSPEQSVSTETGLVEWPPVGAVSVDVSGLYGEVAGAGYGYGPAFRGLRGVWRRGEDEVFAEVVLPEGERERAGGFGMHPALLDAVLHGALVMDGGVSGLRLPFVWSGVSLVASGAVSVRVRLVRSGVDGLSVVVADGVGGLVARVESLVLRPVSVGQLSAAAGVGAELESLFRVEWAPVGGEVPGAGVGSAADWVVLGEDGVGLGVARVGALGELEGGVVPSVVVLPLVSGGVGAGGAVGVAGEVLEWVREFVADERLAGSRLVVVTRGAVAAGVGEDVTDLAHAPVWGLIRSAQSELPDRLLLVDIDRDGDEHLVSAVEAALTSGESQVVVRGGVVLVPRLVRVVSGGGVGLVPPVGEVAWSVQSVGGGTLESLALVGEPGARGVLGVGEVRVAVRAAGLNFRDVLMGLGMYPGEAVLGGEAAGVVVEVGEGVTGLAVGDRVFGLIQRGFGPLAVVDARLVARMPVGWSFEQAASVPVVFLTAYYGLVDLAGLGAGESVLVHAAAGGVGMAAVQLAQHLGATVFATASEAKQETVRELGVPVERIASSRDLDFRDAFLAATGGAGVDVVLDSLAREFVDASLELLPRGGRFLEMGKTDIRDADRVAADYAGVWYAAFDMQDAGPDRIAGMLGELLELFERGVLRPLPVRSWDVRRAPEAFRFMSQARHIGKIVLTVPAGLDPQGTVLITGGTGTLGSLLARHLVVEYGVRSLVLTSRRGLESPGAVELAAELEGLGARVEVVACDAADRDQLAAVLSAIPAEHPLTGVVHAAGVVDDGVVGSLSGERLRRVMRPKVEAAWNLHELTRDAGLALFVLYSSAAGVFGNPGQANYAAANTFLDALAAHRRANGLPATSLAWGLWGESSGMTGHLSSAELGRMAGSGIQPLSNADGLAAFDVACGVDEGLLVAARLDVAGLRGRVAGGGVVPSVLRGLVRGVGRRVAEGVSGGSGGGALGAVLAGLGTAVERERYVVDVVRGHVASVLGHGSAQAVAVDRSFKELGFDSLTAVELRNRLNAAAGVRLPAGVVFDYPTPAALGAFVLGQVWQAGDEAAPVAARSAVSAVSVDEPIAIVGMACRFPGGVSSPEGLWRLVEEGVDAIGAFPTDRGWDLEGLYDPDPARSGTSYAREGGFLYDAADFDPQLFGISPREALAMDPQQRLLLEASWEALERAGLPPTSLRGSQTGVFAGMVSADYASRLPEVPQNVEGFLGLGNAASVASGRLAYTFGLEGPAVTVDTACSSALVALHLATQALRQDECEMALVGGVAVMPSPNMFVEFSRQRGLAPDSRCKTFSAQADGTAWSEGVGVLVVERLSDARRKGHQVLAVVRGSAINQDGASNGLTAPNGPSQQRVIRQALSNAGLATTDIDAVEAHGTGTSLGDLIEAQALIATYGQDRPEDRPLWLGSLKSNIGHTQAASGIAGVIKMVMAMRQGVLPRSLHIDEPSPQVDWETSGLALLGRAQPWQEHDGPRRAGVSSFGISGTNAHVIIEQAAEPEAPSEPVAKAQPPVAPLTLSGRTEAALHAQAGRLAAFTAERAAQDGGSLADVGHSLAATRAALEHRAVIVTDDEAAALRALEALATGETAPALVRGTTEAADGSVAFLFTGQGSQRLGMGQALAAADPAFAADLDDILDGFDAHLERPLRDVVFAAPDGPDADLLDQTAYTQPALFAIEVALFRHVERHGVRPDFVAGHSIGELAAAHVAGVLSLADATALVAARGRLMQALPAGGAMAAIQATEEEVVETLTGREDTVALAAINGPDSVVIAGDADALTEVVEVWRARGRRTKRLRVSHAFHSPHMDGMLEEFAAFARTLTFHEPRIPVVSNLLGTAAPAAELTSPEYWVRHVRQPVRFLDGIRWLRAQGVTTFLELGPDGTLTAMADDCLAAGSADASPEEDGTASAPPLLTAALRGDQPEPVTLLRALAELHVRGITVDWTAHYAGTGATTIALPTYPFQRERYWLQNAAAPAGAERAHATDEVDARFWAAVERGDLGDLAGTLGLELPAGTDPRTDPDALLTALAAWRRTQRERTTSGTWRYRVTWQPVAELPTGPLADTWLVVLPAVPEADPAEGGPAPVAADWVAASLRALEDRGVRAERLVVDPATTDREGFAALLASAAAGPVAGVLSYLALAEQPLPGRPAVPAGLGATLALMQATVDAGLDAALWCVTREAVATTPAEGTDAPAAAQLWGLGRTFALEHPHAWGGLVDLPATIDTATADRYADVLGNSAGEDECAVRPSGVFLRRLARASLTTEDGRVGTWRPAGTALVTGGTGGLGAHVARWLAHAGAEHLVLTSRRGEDAPGAAVLAEELRATGAEVTVVACDVSDRAAVARLLADIDGSQELPPLTTVVHAAGTGQFTAVAAMDQDELSHVLSAKVAGATHLHELLGDRALDAFVLFSSISGVWGSGSQGAYAAANAYLDALAEHRRSRGLAATAVAWGAWAEGGMVTDDKVEHMLRLGIRPMRPALAISALQQALDHGDTTVTVADIDWERFVPAFTVTRPSALLADLPDARRHLAAPDAAERPSAPRDSDLVRRLSGLSAAEQQQALAQVVLTEAAAVLGHASADRIETAQTFKDLGFSSLSAVDLRNRLNTATGLSLPATLVFDYPTPHALAGFLRGELLGTGQPTQDSARTDAALVAGTGGGAGTREPIAIVAMACRFPGGVESPEDLWRLIADGTDAISSFPTDRGWDLDALYDARAERPGTSYVREGGFLHDVADFDAGFFGISPREALAMDPQQRLLLETSWQTLERAGVDPQTLRGSGTGVFIGSNLQDYSTLLSEAAELVEGYHATGSSAAVVSGRIAYALGLEGPTVTVDTACSSSLVALHLAAQALRNGECDLALTGGVTVMSTPGAFIEFSKQRGLSSDGRCRAFAGGAEGTGWGEGVGMLLLERLSDARRNGHRVLAVVSGSAVNQDGASNGLTAPNGPSQQRVIRAALANAGLATADVDAVEAHGTGTPLGDPIEAQALIATYGQDRPEDRPLWLGSVKSNIGHTQAAGGVAGVIKMVMAMRAGVLPRTLHADEPTPHVDWSSGAVRVLDQDREWTAHDRPRRAGVSAFGMSGTNAHVIVEQPPAEVEAAADSPLIVSGEPALTGAQVLPWVVSAGGAEALAAQAGRLAEAAGGAAGVDAVDVGWALASSRAVLEHRAVVWGAETGELVSGLGGLASSSAVANVVRGVAASGSASGPVFVFPGQGSQWIGMGRGLLDASPVFAARLGECGEALEPLVGWSVVEVLRGGDEGWLERVDVVQPVLWGVMVSLAAVWESVGVVPSAVVGHSQGEIAAAVVAGALSLADGARVVALRSLAIRELAGGGGMVSLAAGAGRVEELLVEAGAGGVSVAALNGPSATVVAGDVAGLDAVVAAAEVAGVRARRVPVDYASHSPHVEAIEGRILSDLASIEPRSSRVPLVSAVSGEVLDTAGMDAGYWYRNLRQPVRFADAVGTALSLGFRSVVEVSAHPVLTMSVQAVAEEAETGPVVVVGTLRRNEDEAARLVASAAELWVNGATVDWTAFYAGRAVHRVDLPTYAFQRKRYWIERADEADTGEDGRAQRPDSVEAAFWRAVEREDLDALSATLPVDGERDSWQTVLPELASWRRRRNSLTTVENWRYRVAWTPLPDTTAPDLTGTWLLVTPAGAEDTTGWADDLGHALDERGATVRRLTVPADAAHRGQLAALLTETVGEHQVAGVVSTLALARAPEAGTGSAFSSALPTSMALIQAMGDANVTGRLWCLTSGAVSTGGDDAVRDDTQAMIWALGRVAALEHPGRWGGMIDLPAALENRDLTRLCAVLAGHDDEDQVALRATGLFARRLRRYPFDTAPDGRPEAPRGPALITGGTGAVGAHLARHLAGHGVDRIVLTSRRGTAAPGAAELVEELAQLGAEATVVACDAADREALARVVADMAATGSPFRAVFHAAGMATTVPLDEAGPAELAEAADAKAAGAAHLDELFGADAELDAFVLFSSGAAIWGGRAQGPYAAANARLDALAQRRRARGLPATSVAWGLWDEGGMGSGEGGAQLRRRGLSPMEPRLALEALDHAIRDDQPDLVVADIDWSRFVVGFTAARPSQLLADIPEARRAAAESETVAAGADSELAERLATATAAERVAILRDIVRTQAALVLGHSGPEAVEADRAFRDLGFDSLTAVELRNKLSAATGLRLPATVVFDHPTSEALADYLRTALLGDDSADSADPAQETGPALAATAEDEPIAIVGMACRYPGGVTGPDELWRLVSTGTDAMSDFPTDRDWDLEALFSTEPGRLGTSRTRQGGFVYDAGDFDPAFFGLSPREAVTMDPQQRLVLETAWEAIERAGIDPEVLRGSRTAVFAGVVGHDYNQRLQQETKEVEGFRVTGSSAAVISGRVAYTLGLEGPAITIDTACSSSLVAIHLAARSLTNGECSLALAGGATVMATPSAFIEFSRQGGLSANGRCHSFAASADGTGWGEGAGMLLLERLSDARRNGHPVLAVIRGSAVNQDGASNGLTAPNGPSQERVIREALASARLTTAEVDAVEAHGTATTLGDPIEAQALLATYGQGRAEDRPLWLGSLKSNIGHTQGAAGVGGVIKMVLAMRAGVLPPTLHVDEPTPHVDWAAGAVELLTESVDWPETGRPRRAGVSAFGVSGTNAHVILEQAPADAEPGPVVLSGDRLPVVPWPVSARGAEALAAQVERLAEAAVELDAADVGWSLASGRAALPSRAVVWGRNTDELVAALRGLSAAEQVVEGRVAVLFTGQGAQRARMGAELADAFPVFAEALAEVCAGFDGLLPRPLADVLADESSEDLDRTVFTQAGLFAVEVALWRLIESFGVKPDFVAGHSIGEIAAAHVAGVFDLADACRLVAARGSLMQALPAGGAMLSVRATPEQVSEALHDVDGLDIAAVNGPRSVVVAGDEAAVDQLGAVLTEAGVKTRRLTVSHAFHSRLMDPMLGEFEDIASTLTYRAPAIPVVSNVTGEVAGVEIGTAEYWVRHVRATVRFADGIAALRAAGVSTFLELGPDATLTAMGAECLPEDDTTTAFVPTTRRERDEAGTFTSALSRLWARGVRLDWRAAFAGRAVRRVDLPTYAFQRQRYWLRPAAGSGDPAGLGLASAGHPLLGAAVRLAADDGAMLTGRLSLRTHPWLADHAIGGTVLFPGTGFVELAVRAGDEVGCAHLRELTLQAPLALPEHGGVAVQVSVGAPDGTGQRDLRIHSRPDNAADEPWTLHAEGLLAPEAPAPVGADLVVWPPADAEEIDVTDLYPLAAETGYGYGPVFRGLRAAWRRGDEVFAEVALPEAEEGQAARYGIHPGLLDAVLHAGRYIETGGNALRLPFSWNEVTLHAGGASRVRVALTADGSDALRVTVTDPAGQPVLTASSLAFRVISPEQLTSAAHADKLYRLDWTPLPAQDREESAPWTSWATLGADPLATGAALQYAEMMVSTYEDIEHLNATLDAGIPAPEVVLFTPSSPKHAPDDRAVAAHAATRATLAAVRTWLADPRLADTRLVVVTSGAVAASADEDVTDLAGAPTWGLLRSAQTENPGRFLLVDIDQAVGSADESLGDAIARAVARDETQIALRGTDVLVPRVTPQSAPAAATTSGTPGDDARDSRLAEGTVLVTGGTGALGALVARHLVETRGVRHLLLTSRRGPAAPGADALVAALAESGARADVVACDTADRAALAALLDGIPADRPLTGVFHTAGVVDDGLVAALTDEQLATVLRPKADAALHLDELTRNADLGAFVLFSSIAGVIGGAGQGNYAAANAFLDALAHHRRAHGLPATSVAWGLWQQAGGMAGALTRAERDRITQSGIEPLTAEAGLALLDAAEHTGRPLLVAAALASAALREKAQAGLLPTVLSSVLPAPASTGRPATARTTGAADTAGPSMAQRLAGLTGEQRTAFFTDLVAHHVAAALGYGASQTVDAGREFAELGFDSLTAVELRNGLSGATGLRLPATLVFDYPSPAALAAYLDEQFPAEDAAGGSSQPTAFDELERLQAVLTSAPLDETQRARMVKQLQSLLWKLDGETPADAPGDEPESGSASLDAATDDEMFDLINKELGLG</sequence>
<dbReference type="FunFam" id="3.90.180.10:FF:000032">
    <property type="entry name" value="Probable polyketide synthase pks1"/>
    <property type="match status" value="1"/>
</dbReference>
<feature type="domain" description="Ketosynthase family 3 (KS3)" evidence="11">
    <location>
        <begin position="129"/>
        <end position="554"/>
    </location>
</feature>
<reference evidence="13 14" key="1">
    <citation type="submission" date="2017-05" db="EMBL/GenBank/DDBJ databases">
        <title>Complete genome sequence of Streptomyces sp. SCSIO 03032 revealed the diverse biosynthetic pathways for its bioactive secondary metabolites.</title>
        <authorList>
            <person name="Ma L."/>
            <person name="Zhu Y."/>
            <person name="Zhang W."/>
            <person name="Zhang G."/>
            <person name="Tian X."/>
            <person name="Zhang S."/>
            <person name="Zhang C."/>
        </authorList>
    </citation>
    <scope>NUCLEOTIDE SEQUENCE [LARGE SCALE GENOMIC DNA]</scope>
    <source>
        <strain evidence="13 14">SCSIO 03032</strain>
    </source>
</reference>